<protein>
    <submittedName>
        <fullName evidence="2">Uncharacterized protein</fullName>
    </submittedName>
</protein>
<dbReference type="STRING" id="46224.B4102_2046"/>
<feature type="transmembrane region" description="Helical" evidence="1">
    <location>
        <begin position="15"/>
        <end position="32"/>
    </location>
</feature>
<feature type="transmembrane region" description="Helical" evidence="1">
    <location>
        <begin position="170"/>
        <end position="192"/>
    </location>
</feature>
<dbReference type="AlphaFoldDB" id="A0A150KLG9"/>
<evidence type="ECO:0000313" key="4">
    <source>
        <dbReference type="Proteomes" id="UP000075666"/>
    </source>
</evidence>
<keyword evidence="1" id="KW-0472">Membrane</keyword>
<keyword evidence="1" id="KW-1133">Transmembrane helix</keyword>
<evidence type="ECO:0000313" key="3">
    <source>
        <dbReference type="EMBL" id="QQX26476.1"/>
    </source>
</evidence>
<evidence type="ECO:0000313" key="2">
    <source>
        <dbReference type="EMBL" id="KYC92936.1"/>
    </source>
</evidence>
<dbReference type="PATRIC" id="fig|46224.3.peg.516"/>
<feature type="transmembrane region" description="Helical" evidence="1">
    <location>
        <begin position="199"/>
        <end position="218"/>
    </location>
</feature>
<keyword evidence="1" id="KW-0812">Transmembrane</keyword>
<reference evidence="2 4" key="1">
    <citation type="submission" date="2016-01" db="EMBL/GenBank/DDBJ databases">
        <title>Genome Sequences of Twelve Sporeforming Bacillus Species Isolated from Foods.</title>
        <authorList>
            <person name="Berendsen E.M."/>
            <person name="Wells-Bennik M.H."/>
            <person name="Krawcyk A.O."/>
            <person name="De Jong A."/>
            <person name="Holsappel S."/>
            <person name="Eijlander R.T."/>
            <person name="Kuipers O.P."/>
        </authorList>
    </citation>
    <scope>NUCLEOTIDE SEQUENCE [LARGE SCALE GENOMIC DNA]</scope>
    <source>
        <strain evidence="2 4">B4102</strain>
    </source>
</reference>
<feature type="transmembrane region" description="Helical" evidence="1">
    <location>
        <begin position="65"/>
        <end position="85"/>
    </location>
</feature>
<proteinExistence type="predicted"/>
<keyword evidence="4" id="KW-1185">Reference proteome</keyword>
<dbReference type="Proteomes" id="UP000595512">
    <property type="component" value="Chromosome"/>
</dbReference>
<dbReference type="RefSeq" id="WP_066235179.1">
    <property type="nucleotide sequence ID" value="NZ_CP066701.1"/>
</dbReference>
<dbReference type="EMBL" id="LQYN01000107">
    <property type="protein sequence ID" value="KYC92936.1"/>
    <property type="molecule type" value="Genomic_DNA"/>
</dbReference>
<name>A0A150KLG9_9BACI</name>
<feature type="transmembrane region" description="Helical" evidence="1">
    <location>
        <begin position="238"/>
        <end position="260"/>
    </location>
</feature>
<dbReference type="Proteomes" id="UP000075666">
    <property type="component" value="Unassembled WGS sequence"/>
</dbReference>
<dbReference type="EMBL" id="CP066701">
    <property type="protein sequence ID" value="QQX26476.1"/>
    <property type="molecule type" value="Genomic_DNA"/>
</dbReference>
<dbReference type="OrthoDB" id="2921466at2"/>
<accession>A0A150KLG9</accession>
<sequence>MGRFFIQRIVRSKSLYFVLLIGLTSVFLQFKFEILPLQNMYKYNLGVAFTPYTKWFEFGSASQLAGFYFLLLPILAALPFADTYAKDKQSGYLRSILSKGQMKQYFQGLYLSNFIVSGVIIIIPLLVNIYLSFMMLPNIKPDPLVNNQMALDLMNTFFPALYYSHPFLHMLLYLLLAFFFAGMFATICLSISIFIRNRFIILVAGFLVQMVLSLLAQFTEHYEWIPSYFLMEIGSANVSFSTTVIIFCLGMIISTLVYILGVKKRVIT</sequence>
<evidence type="ECO:0000256" key="1">
    <source>
        <dbReference type="SAM" id="Phobius"/>
    </source>
</evidence>
<gene>
    <name evidence="2" type="ORF">B4102_2046</name>
    <name evidence="3" type="ORF">JGZ69_06420</name>
</gene>
<feature type="transmembrane region" description="Helical" evidence="1">
    <location>
        <begin position="106"/>
        <end position="131"/>
    </location>
</feature>
<dbReference type="KEGG" id="hspo:JGZ69_06420"/>
<organism evidence="2 4">
    <name type="scientific">Heyndrickxia sporothermodurans</name>
    <dbReference type="NCBI Taxonomy" id="46224"/>
    <lineage>
        <taxon>Bacteria</taxon>
        <taxon>Bacillati</taxon>
        <taxon>Bacillota</taxon>
        <taxon>Bacilli</taxon>
        <taxon>Bacillales</taxon>
        <taxon>Bacillaceae</taxon>
        <taxon>Heyndrickxia</taxon>
    </lineage>
</organism>
<evidence type="ECO:0000313" key="5">
    <source>
        <dbReference type="Proteomes" id="UP000595512"/>
    </source>
</evidence>
<reference evidence="3 5" key="2">
    <citation type="submission" date="2020-12" db="EMBL/GenBank/DDBJ databases">
        <title>Taxonomic evaluation of the Bacillus sporothermodurans group of bacteria based on whole genome sequences.</title>
        <authorList>
            <person name="Fiedler G."/>
            <person name="Herbstmann A.-D."/>
            <person name="Doll E."/>
            <person name="Wenning M."/>
            <person name="Brinks E."/>
            <person name="Kabisch J."/>
            <person name="Breitenwieser F."/>
            <person name="Lappann M."/>
            <person name="Boehnlein C."/>
            <person name="Franz C."/>
        </authorList>
    </citation>
    <scope>NUCLEOTIDE SEQUENCE [LARGE SCALE GENOMIC DNA]</scope>
    <source>
        <strain evidence="3 5">DSM 10599</strain>
    </source>
</reference>